<dbReference type="RefSeq" id="WP_246518972.1">
    <property type="nucleotide sequence ID" value="NZ_BAABIX010000008.1"/>
</dbReference>
<dbReference type="EC" id="4.2.99.-" evidence="3"/>
<dbReference type="SUPFAM" id="SSF53474">
    <property type="entry name" value="alpha/beta-Hydrolases"/>
    <property type="match status" value="1"/>
</dbReference>
<dbReference type="EMBL" id="JACHGN010000015">
    <property type="protein sequence ID" value="MBB5136698.1"/>
    <property type="molecule type" value="Genomic_DNA"/>
</dbReference>
<dbReference type="InterPro" id="IPR050300">
    <property type="entry name" value="GDXG_lipolytic_enzyme"/>
</dbReference>
<name>A0A840PAM8_9ACTN</name>
<protein>
    <submittedName>
        <fullName evidence="3">Virginiamycin B lyase</fullName>
        <ecNumber evidence="3">4.2.99.-</ecNumber>
    </submittedName>
</protein>
<dbReference type="PANTHER" id="PTHR48081">
    <property type="entry name" value="AB HYDROLASE SUPERFAMILY PROTEIN C4A8.06C"/>
    <property type="match status" value="1"/>
</dbReference>
<reference evidence="3 4" key="1">
    <citation type="submission" date="2020-08" db="EMBL/GenBank/DDBJ databases">
        <title>Genomic Encyclopedia of Type Strains, Phase IV (KMG-IV): sequencing the most valuable type-strain genomes for metagenomic binning, comparative biology and taxonomic classification.</title>
        <authorList>
            <person name="Goeker M."/>
        </authorList>
    </citation>
    <scope>NUCLEOTIDE SEQUENCE [LARGE SCALE GENOMIC DNA]</scope>
    <source>
        <strain evidence="3 4">DSM 45615</strain>
    </source>
</reference>
<dbReference type="AlphaFoldDB" id="A0A840PAM8"/>
<keyword evidence="3" id="KW-0456">Lyase</keyword>
<dbReference type="InterPro" id="IPR013094">
    <property type="entry name" value="AB_hydrolase_3"/>
</dbReference>
<dbReference type="Gene3D" id="3.40.50.1820">
    <property type="entry name" value="alpha/beta hydrolase"/>
    <property type="match status" value="1"/>
</dbReference>
<evidence type="ECO:0000256" key="1">
    <source>
        <dbReference type="ARBA" id="ARBA00022801"/>
    </source>
</evidence>
<dbReference type="Proteomes" id="UP000578449">
    <property type="component" value="Unassembled WGS sequence"/>
</dbReference>
<feature type="domain" description="Alpha/beta hydrolase fold-3" evidence="2">
    <location>
        <begin position="3"/>
        <end position="197"/>
    </location>
</feature>
<accession>A0A840PAM8</accession>
<dbReference type="PANTHER" id="PTHR48081:SF8">
    <property type="entry name" value="ALPHA_BETA HYDROLASE FOLD-3 DOMAIN-CONTAINING PROTEIN-RELATED"/>
    <property type="match status" value="1"/>
</dbReference>
<comment type="caution">
    <text evidence="3">The sequence shown here is derived from an EMBL/GenBank/DDBJ whole genome shotgun (WGS) entry which is preliminary data.</text>
</comment>
<evidence type="ECO:0000313" key="3">
    <source>
        <dbReference type="EMBL" id="MBB5136698.1"/>
    </source>
</evidence>
<gene>
    <name evidence="3" type="ORF">HNP84_006449</name>
</gene>
<dbReference type="GO" id="GO:0016787">
    <property type="term" value="F:hydrolase activity"/>
    <property type="evidence" value="ECO:0007669"/>
    <property type="project" value="UniProtKB-KW"/>
</dbReference>
<sequence>MTIYLHGGGFAYSNPPLERIMAYRLSQVTGRPAFAVDYRLAPAHPFPAAIEDVVAAYRSFLSQDVPAGRILLAGESAGATLLLSTLLVLAQAGDPLPAGAVALSPVTDFAANHWATPSDQGCDPADPVGDQYLAGARPDQAPQSPLYGDLRGLPPILLAVGGDEILLHDARRFAEAATTAGVDITLDIYDHMPHAFQATVVSPDACHLPTATTFLQRVGEWVARFPAAPAVR</sequence>
<evidence type="ECO:0000259" key="2">
    <source>
        <dbReference type="Pfam" id="PF07859"/>
    </source>
</evidence>
<proteinExistence type="predicted"/>
<dbReference type="InterPro" id="IPR029058">
    <property type="entry name" value="AB_hydrolase_fold"/>
</dbReference>
<keyword evidence="4" id="KW-1185">Reference proteome</keyword>
<evidence type="ECO:0000313" key="4">
    <source>
        <dbReference type="Proteomes" id="UP000578449"/>
    </source>
</evidence>
<dbReference type="GO" id="GO:0016829">
    <property type="term" value="F:lyase activity"/>
    <property type="evidence" value="ECO:0007669"/>
    <property type="project" value="UniProtKB-KW"/>
</dbReference>
<keyword evidence="1" id="KW-0378">Hydrolase</keyword>
<dbReference type="Pfam" id="PF07859">
    <property type="entry name" value="Abhydrolase_3"/>
    <property type="match status" value="1"/>
</dbReference>
<organism evidence="3 4">
    <name type="scientific">Thermocatellispora tengchongensis</name>
    <dbReference type="NCBI Taxonomy" id="1073253"/>
    <lineage>
        <taxon>Bacteria</taxon>
        <taxon>Bacillati</taxon>
        <taxon>Actinomycetota</taxon>
        <taxon>Actinomycetes</taxon>
        <taxon>Streptosporangiales</taxon>
        <taxon>Streptosporangiaceae</taxon>
        <taxon>Thermocatellispora</taxon>
    </lineage>
</organism>